<name>A0A540NR67_MALBA</name>
<gene>
    <name evidence="1" type="ORF">C1H46_000838</name>
</gene>
<organism evidence="1 2">
    <name type="scientific">Malus baccata</name>
    <name type="common">Siberian crab apple</name>
    <name type="synonym">Pyrus baccata</name>
    <dbReference type="NCBI Taxonomy" id="106549"/>
    <lineage>
        <taxon>Eukaryota</taxon>
        <taxon>Viridiplantae</taxon>
        <taxon>Streptophyta</taxon>
        <taxon>Embryophyta</taxon>
        <taxon>Tracheophyta</taxon>
        <taxon>Spermatophyta</taxon>
        <taxon>Magnoliopsida</taxon>
        <taxon>eudicotyledons</taxon>
        <taxon>Gunneridae</taxon>
        <taxon>Pentapetalae</taxon>
        <taxon>rosids</taxon>
        <taxon>fabids</taxon>
        <taxon>Rosales</taxon>
        <taxon>Rosaceae</taxon>
        <taxon>Amygdaloideae</taxon>
        <taxon>Maleae</taxon>
        <taxon>Malus</taxon>
    </lineage>
</organism>
<dbReference type="Proteomes" id="UP000315295">
    <property type="component" value="Unassembled WGS sequence"/>
</dbReference>
<comment type="caution">
    <text evidence="1">The sequence shown here is derived from an EMBL/GenBank/DDBJ whole genome shotgun (WGS) entry which is preliminary data.</text>
</comment>
<dbReference type="AlphaFoldDB" id="A0A540NR67"/>
<proteinExistence type="predicted"/>
<sequence>MPIQFSDNSTVMMPTPIFGIVVEAAGGGVDGIDLTGGIHIVDAGDFDGSDAVQNNDFLHWVHIDAVGAGIGDGHQWQTWVLGRNLRRRRGRVRQFLHLLIKLH</sequence>
<protein>
    <submittedName>
        <fullName evidence="1">Uncharacterized protein</fullName>
    </submittedName>
</protein>
<dbReference type="EMBL" id="VIEB01000010">
    <property type="protein sequence ID" value="TQE13507.1"/>
    <property type="molecule type" value="Genomic_DNA"/>
</dbReference>
<reference evidence="1 2" key="1">
    <citation type="journal article" date="2019" name="G3 (Bethesda)">
        <title>Sequencing of a Wild Apple (Malus baccata) Genome Unravels the Differences Between Cultivated and Wild Apple Species Regarding Disease Resistance and Cold Tolerance.</title>
        <authorList>
            <person name="Chen X."/>
        </authorList>
    </citation>
    <scope>NUCLEOTIDE SEQUENCE [LARGE SCALE GENOMIC DNA]</scope>
    <source>
        <strain evidence="2">cv. Shandingzi</strain>
        <tissue evidence="1">Leaves</tissue>
    </source>
</reference>
<evidence type="ECO:0000313" key="1">
    <source>
        <dbReference type="EMBL" id="TQE13507.1"/>
    </source>
</evidence>
<evidence type="ECO:0000313" key="2">
    <source>
        <dbReference type="Proteomes" id="UP000315295"/>
    </source>
</evidence>
<accession>A0A540NR67</accession>
<keyword evidence="2" id="KW-1185">Reference proteome</keyword>